<accession>A0A8K0NWZ9</accession>
<comment type="caution">
    <text evidence="1">The sequence shown here is derived from an EMBL/GenBank/DDBJ whole genome shotgun (WGS) entry which is preliminary data.</text>
</comment>
<keyword evidence="2" id="KW-1185">Reference proteome</keyword>
<reference evidence="1" key="2">
    <citation type="submission" date="2017-10" db="EMBL/GenBank/DDBJ databases">
        <title>Ladona fulva Genome sequencing and assembly.</title>
        <authorList>
            <person name="Murali S."/>
            <person name="Richards S."/>
            <person name="Bandaranaike D."/>
            <person name="Bellair M."/>
            <person name="Blankenburg K."/>
            <person name="Chao H."/>
            <person name="Dinh H."/>
            <person name="Doddapaneni H."/>
            <person name="Dugan-Rocha S."/>
            <person name="Elkadiri S."/>
            <person name="Gnanaolivu R."/>
            <person name="Hernandez B."/>
            <person name="Skinner E."/>
            <person name="Javaid M."/>
            <person name="Lee S."/>
            <person name="Li M."/>
            <person name="Ming W."/>
            <person name="Munidasa M."/>
            <person name="Muniz J."/>
            <person name="Nguyen L."/>
            <person name="Hughes D."/>
            <person name="Osuji N."/>
            <person name="Pu L.-L."/>
            <person name="Puazo M."/>
            <person name="Qu C."/>
            <person name="Quiroz J."/>
            <person name="Raj R."/>
            <person name="Weissenberger G."/>
            <person name="Xin Y."/>
            <person name="Zou X."/>
            <person name="Han Y."/>
            <person name="Worley K."/>
            <person name="Muzny D."/>
            <person name="Gibbs R."/>
        </authorList>
    </citation>
    <scope>NUCLEOTIDE SEQUENCE</scope>
    <source>
        <strain evidence="1">Sampled in the wild</strain>
    </source>
</reference>
<sequence>MCIESKETNVHIKELISTLNGLKAELLEKNKEIRLFDSFSIPCRFFGRLFRREGTMMASCPLPCRLLLLDLIGTKGVKNHVVLQELATKLLNSSLKKGLVPDGLKLAMVKPIPKSKGHCDPQEGLAFRHSKAKCQAVPVTPVHYGYSSVKKMPVFLKNFVSAHALCARRQATSVCCPTMDQPR</sequence>
<protein>
    <submittedName>
        <fullName evidence="1">Uncharacterized protein</fullName>
    </submittedName>
</protein>
<dbReference type="EMBL" id="KZ308327">
    <property type="protein sequence ID" value="KAG8227585.1"/>
    <property type="molecule type" value="Genomic_DNA"/>
</dbReference>
<gene>
    <name evidence="1" type="ORF">J437_LFUL000685</name>
</gene>
<name>A0A8K0NWZ9_LADFU</name>
<proteinExistence type="predicted"/>
<reference evidence="1" key="1">
    <citation type="submission" date="2013-04" db="EMBL/GenBank/DDBJ databases">
        <authorList>
            <person name="Qu J."/>
            <person name="Murali S.C."/>
            <person name="Bandaranaike D."/>
            <person name="Bellair M."/>
            <person name="Blankenburg K."/>
            <person name="Chao H."/>
            <person name="Dinh H."/>
            <person name="Doddapaneni H."/>
            <person name="Downs B."/>
            <person name="Dugan-Rocha S."/>
            <person name="Elkadiri S."/>
            <person name="Gnanaolivu R.D."/>
            <person name="Hernandez B."/>
            <person name="Javaid M."/>
            <person name="Jayaseelan J.C."/>
            <person name="Lee S."/>
            <person name="Li M."/>
            <person name="Ming W."/>
            <person name="Munidasa M."/>
            <person name="Muniz J."/>
            <person name="Nguyen L."/>
            <person name="Ongeri F."/>
            <person name="Osuji N."/>
            <person name="Pu L.-L."/>
            <person name="Puazo M."/>
            <person name="Qu C."/>
            <person name="Quiroz J."/>
            <person name="Raj R."/>
            <person name="Weissenberger G."/>
            <person name="Xin Y."/>
            <person name="Zou X."/>
            <person name="Han Y."/>
            <person name="Richards S."/>
            <person name="Worley K."/>
            <person name="Muzny D."/>
            <person name="Gibbs R."/>
        </authorList>
    </citation>
    <scope>NUCLEOTIDE SEQUENCE</scope>
    <source>
        <strain evidence="1">Sampled in the wild</strain>
    </source>
</reference>
<evidence type="ECO:0000313" key="2">
    <source>
        <dbReference type="Proteomes" id="UP000792457"/>
    </source>
</evidence>
<dbReference type="AlphaFoldDB" id="A0A8K0NWZ9"/>
<evidence type="ECO:0000313" key="1">
    <source>
        <dbReference type="EMBL" id="KAG8227585.1"/>
    </source>
</evidence>
<organism evidence="1 2">
    <name type="scientific">Ladona fulva</name>
    <name type="common">Scarce chaser dragonfly</name>
    <name type="synonym">Libellula fulva</name>
    <dbReference type="NCBI Taxonomy" id="123851"/>
    <lineage>
        <taxon>Eukaryota</taxon>
        <taxon>Metazoa</taxon>
        <taxon>Ecdysozoa</taxon>
        <taxon>Arthropoda</taxon>
        <taxon>Hexapoda</taxon>
        <taxon>Insecta</taxon>
        <taxon>Pterygota</taxon>
        <taxon>Palaeoptera</taxon>
        <taxon>Odonata</taxon>
        <taxon>Epiprocta</taxon>
        <taxon>Anisoptera</taxon>
        <taxon>Libelluloidea</taxon>
        <taxon>Libellulidae</taxon>
        <taxon>Ladona</taxon>
    </lineage>
</organism>
<dbReference type="Proteomes" id="UP000792457">
    <property type="component" value="Unassembled WGS sequence"/>
</dbReference>